<dbReference type="InterPro" id="IPR011042">
    <property type="entry name" value="6-blade_b-propeller_TolB-like"/>
</dbReference>
<reference evidence="5 6" key="1">
    <citation type="journal article" date="2017" name="Mol. Biol. Evol.">
        <title>The 4-celled Tetrabaena socialis nuclear genome reveals the essential components for genetic control of cell number at the origin of multicellularity in the volvocine lineage.</title>
        <authorList>
            <person name="Featherston J."/>
            <person name="Arakaki Y."/>
            <person name="Hanschen E.R."/>
            <person name="Ferris P.J."/>
            <person name="Michod R.E."/>
            <person name="Olson B.J.S.C."/>
            <person name="Nozaki H."/>
            <person name="Durand P.M."/>
        </authorList>
    </citation>
    <scope>NUCLEOTIDE SEQUENCE [LARGE SCALE GENOMIC DNA]</scope>
    <source>
        <strain evidence="5 6">NIES-571</strain>
    </source>
</reference>
<evidence type="ECO:0000256" key="1">
    <source>
        <dbReference type="ARBA" id="ARBA00004906"/>
    </source>
</evidence>
<dbReference type="SMART" id="SM00225">
    <property type="entry name" value="BTB"/>
    <property type="match status" value="1"/>
</dbReference>
<dbReference type="CDD" id="cd18186">
    <property type="entry name" value="BTB_POZ_ZBTB_KLHL-like"/>
    <property type="match status" value="1"/>
</dbReference>
<dbReference type="Gene3D" id="2.120.10.30">
    <property type="entry name" value="TolB, C-terminal domain"/>
    <property type="match status" value="1"/>
</dbReference>
<keyword evidence="3" id="KW-0040">ANK repeat</keyword>
<name>A0A2J7ZXS3_9CHLO</name>
<dbReference type="PANTHER" id="PTHR46231:SF1">
    <property type="entry name" value="ANKYRIN REPEAT AND BTB_POZ DOMAIN-CONTAINING PROTEIN 1"/>
    <property type="match status" value="1"/>
</dbReference>
<dbReference type="GO" id="GO:0005737">
    <property type="term" value="C:cytoplasm"/>
    <property type="evidence" value="ECO:0007669"/>
    <property type="project" value="TreeGrafter"/>
</dbReference>
<dbReference type="InterPro" id="IPR044515">
    <property type="entry name" value="ABTB1"/>
</dbReference>
<keyword evidence="6" id="KW-1185">Reference proteome</keyword>
<dbReference type="InterPro" id="IPR011333">
    <property type="entry name" value="SKP1/BTB/POZ_sf"/>
</dbReference>
<evidence type="ECO:0000259" key="4">
    <source>
        <dbReference type="PROSITE" id="PS50097"/>
    </source>
</evidence>
<dbReference type="SUPFAM" id="SSF54695">
    <property type="entry name" value="POZ domain"/>
    <property type="match status" value="1"/>
</dbReference>
<dbReference type="PANTHER" id="PTHR46231">
    <property type="entry name" value="ANKYRIN REPEAT AND BTB/POZ DOMAIN-CONTAINING PROTEIN 1"/>
    <property type="match status" value="1"/>
</dbReference>
<evidence type="ECO:0000313" key="6">
    <source>
        <dbReference type="Proteomes" id="UP000236333"/>
    </source>
</evidence>
<accession>A0A2J7ZXS3</accession>
<protein>
    <submittedName>
        <fullName evidence="5">Kelch-like protein 30</fullName>
    </submittedName>
</protein>
<sequence length="483" mass="49652">MQFFRCTVPTRDSSGVVSRILPAIRPGEPAAVQALVACNDGLRPLAGADGLSGLELGPPLQLYADPAAYEGEPAAARRPYTPKRQLAYPVWDPFSSAVYMCEGHAILRLASDNTVTVVAGDVEERGGTDGPGRAARFTRPACLTADGAGSLYVAEWGVRHPRKLLLPGLGPDASAAVMAAADGAVGGGGQATAAAAAAAVTAEGEVLVSSLQPGPDVIVGLAFDGGISSGAGSSSSSGSLLFATQTAVYRLPLGDPSADPTLLAGAERAAGAVDGRGGDARFFPHTASCWTLPCSHAAAASLLPTVPPGPPPRTLPTDLAALLARQPDGTADVTIMVGDRTFHAHRGLLCARSDYFQQRFGTDFADGSTHQISLPDADPDALEAVLRFAYTGTADIPAVQAAGVAELADRLLLPELREQALAVLEASITAVTVVGLLLWAEARGPAFAGLLSRLKAWYVGNHEAVMREAAEEVRMLAARSLDL</sequence>
<comment type="pathway">
    <text evidence="1">Protein modification; protein ubiquitination.</text>
</comment>
<dbReference type="GO" id="GO:0000151">
    <property type="term" value="C:ubiquitin ligase complex"/>
    <property type="evidence" value="ECO:0007669"/>
    <property type="project" value="TreeGrafter"/>
</dbReference>
<dbReference type="Pfam" id="PF00651">
    <property type="entry name" value="BTB"/>
    <property type="match status" value="1"/>
</dbReference>
<dbReference type="InterPro" id="IPR000210">
    <property type="entry name" value="BTB/POZ_dom"/>
</dbReference>
<keyword evidence="2" id="KW-0677">Repeat</keyword>
<dbReference type="EMBL" id="PGGS01000338">
    <property type="protein sequence ID" value="PNH05066.1"/>
    <property type="molecule type" value="Genomic_DNA"/>
</dbReference>
<evidence type="ECO:0000313" key="5">
    <source>
        <dbReference type="EMBL" id="PNH05066.1"/>
    </source>
</evidence>
<proteinExistence type="predicted"/>
<dbReference type="Proteomes" id="UP000236333">
    <property type="component" value="Unassembled WGS sequence"/>
</dbReference>
<dbReference type="AlphaFoldDB" id="A0A2J7ZXS3"/>
<evidence type="ECO:0000256" key="3">
    <source>
        <dbReference type="ARBA" id="ARBA00023043"/>
    </source>
</evidence>
<dbReference type="OrthoDB" id="624345at2759"/>
<dbReference type="PROSITE" id="PS50097">
    <property type="entry name" value="BTB"/>
    <property type="match status" value="1"/>
</dbReference>
<comment type="caution">
    <text evidence="5">The sequence shown here is derived from an EMBL/GenBank/DDBJ whole genome shotgun (WGS) entry which is preliminary data.</text>
</comment>
<evidence type="ECO:0000256" key="2">
    <source>
        <dbReference type="ARBA" id="ARBA00022737"/>
    </source>
</evidence>
<feature type="domain" description="BTB" evidence="4">
    <location>
        <begin position="331"/>
        <end position="398"/>
    </location>
</feature>
<organism evidence="5 6">
    <name type="scientific">Tetrabaena socialis</name>
    <dbReference type="NCBI Taxonomy" id="47790"/>
    <lineage>
        <taxon>Eukaryota</taxon>
        <taxon>Viridiplantae</taxon>
        <taxon>Chlorophyta</taxon>
        <taxon>core chlorophytes</taxon>
        <taxon>Chlorophyceae</taxon>
        <taxon>CS clade</taxon>
        <taxon>Chlamydomonadales</taxon>
        <taxon>Tetrabaenaceae</taxon>
        <taxon>Tetrabaena</taxon>
    </lineage>
</organism>
<dbReference type="Gene3D" id="3.30.710.10">
    <property type="entry name" value="Potassium Channel Kv1.1, Chain A"/>
    <property type="match status" value="1"/>
</dbReference>
<gene>
    <name evidence="5" type="ORF">TSOC_008721</name>
</gene>